<reference evidence="2" key="2">
    <citation type="submission" date="2021-04" db="EMBL/GenBank/DDBJ databases">
        <title>Genome-wide patterns of bracovirus chromosomal integration into multiple host tissues during parasitism.</title>
        <authorList>
            <person name="Chebbi M.A.C."/>
        </authorList>
    </citation>
    <scope>NUCLEOTIDE SEQUENCE</scope>
    <source>
        <tissue evidence="2">Whole body</tissue>
    </source>
</reference>
<dbReference type="InterPro" id="IPR013584">
    <property type="entry name" value="RAP"/>
</dbReference>
<dbReference type="SMART" id="SM00952">
    <property type="entry name" value="RAP"/>
    <property type="match status" value="1"/>
</dbReference>
<dbReference type="InterPro" id="IPR013579">
    <property type="entry name" value="FAST_2"/>
</dbReference>
<dbReference type="AlphaFoldDB" id="A0A8J5UR04"/>
<reference evidence="2" key="1">
    <citation type="submission" date="2020-03" db="EMBL/GenBank/DDBJ databases">
        <authorList>
            <person name="Chebbi M.A."/>
            <person name="Drezen J.M."/>
        </authorList>
    </citation>
    <scope>NUCLEOTIDE SEQUENCE</scope>
    <source>
        <tissue evidence="2">Whole body</tissue>
    </source>
</reference>
<keyword evidence="3" id="KW-1185">Reference proteome</keyword>
<comment type="caution">
    <text evidence="2">The sequence shown here is derived from an EMBL/GenBank/DDBJ whole genome shotgun (WGS) entry which is preliminary data.</text>
</comment>
<sequence>MKKMALSINRIFNMTMTIRNFLGSSRFTTSVRLIQNSKNNFISEKGTSNILQPQPFSFKETSDIMKQRNQFKWCVSSSQVFEMINNSKSISGHEAVNALKALCRIDKENKGSIESIKKKKEFIALCEVIKKELRSLSEGHVVDALKVLLHFDVPVTSIIVESLLQMIRQSLNTLTLEQMSFLHYLLTRVKVKTPLVETLKLALPIVFEAQIKTKLDTENIDTMVNALKFLYVSNNRYNEAIHFVVNALKEHSNLKLKHPDHAVDILITLYNIKDSKKHSEFTEKIQQIIIQNADDIDLSRLEFIIRKMTLKLKHLDHDVYNEALIESIIQTVISKNVNVDLALNILGNLNEMRFASTSLLDYVAAKCYEDKSIINEFNEYQIVDMLCAMSLADYKPIFWDSLKDLLLNKKIFQLKYSLMVKTALFLASLDCYWPELINRIFTDENCHDKNIATEAFFEIGKNLLLLHYTVSNFSPDYTGKLLSDDILEVFRNSAIPSRHNYQLKSALELSLGGPQYVKTHVETEFKFFIDHVVIMRKGGFPIAINPDNETSSLNLSDLHLIPDSQVLLFMYVSPSRYARNTLRLTGIELLRIKLLKTKLNYTVIPVISSMWDNFTDLEKSRYISQAIKLKSEELSTSINF</sequence>
<dbReference type="EMBL" id="JAAOIC020000048">
    <property type="protein sequence ID" value="KAG8036752.1"/>
    <property type="molecule type" value="Genomic_DNA"/>
</dbReference>
<evidence type="ECO:0000259" key="1">
    <source>
        <dbReference type="PROSITE" id="PS51286"/>
    </source>
</evidence>
<protein>
    <recommendedName>
        <fullName evidence="1">RAP domain-containing protein</fullName>
    </recommendedName>
</protein>
<dbReference type="OrthoDB" id="443524at2759"/>
<dbReference type="Pfam" id="PF08368">
    <property type="entry name" value="FAST_2"/>
    <property type="match status" value="1"/>
</dbReference>
<dbReference type="PROSITE" id="PS51286">
    <property type="entry name" value="RAP"/>
    <property type="match status" value="1"/>
</dbReference>
<proteinExistence type="predicted"/>
<evidence type="ECO:0000313" key="3">
    <source>
        <dbReference type="Proteomes" id="UP000729913"/>
    </source>
</evidence>
<dbReference type="Proteomes" id="UP000729913">
    <property type="component" value="Unassembled WGS sequence"/>
</dbReference>
<evidence type="ECO:0000313" key="2">
    <source>
        <dbReference type="EMBL" id="KAG8036752.1"/>
    </source>
</evidence>
<organism evidence="2 3">
    <name type="scientific">Cotesia typhae</name>
    <dbReference type="NCBI Taxonomy" id="2053667"/>
    <lineage>
        <taxon>Eukaryota</taxon>
        <taxon>Metazoa</taxon>
        <taxon>Ecdysozoa</taxon>
        <taxon>Arthropoda</taxon>
        <taxon>Hexapoda</taxon>
        <taxon>Insecta</taxon>
        <taxon>Pterygota</taxon>
        <taxon>Neoptera</taxon>
        <taxon>Endopterygota</taxon>
        <taxon>Hymenoptera</taxon>
        <taxon>Apocrita</taxon>
        <taxon>Ichneumonoidea</taxon>
        <taxon>Braconidae</taxon>
        <taxon>Microgastrinae</taxon>
        <taxon>Cotesia</taxon>
    </lineage>
</organism>
<gene>
    <name evidence="2" type="ORF">G9C98_004074</name>
</gene>
<name>A0A8J5UR04_9HYME</name>
<feature type="domain" description="RAP" evidence="1">
    <location>
        <begin position="567"/>
        <end position="625"/>
    </location>
</feature>
<accession>A0A8J5UR04</accession>